<dbReference type="PANTHER" id="PTHR43248">
    <property type="entry name" value="2-SUCCINYL-6-HYDROXY-2,4-CYCLOHEXADIENE-1-CARBOXYLATE SYNTHASE"/>
    <property type="match status" value="1"/>
</dbReference>
<evidence type="ECO:0000256" key="2">
    <source>
        <dbReference type="ARBA" id="ARBA00022801"/>
    </source>
</evidence>
<protein>
    <recommendedName>
        <fullName evidence="3">Peptidase S33 tripeptidyl aminopeptidase-like C-terminal domain-containing protein</fullName>
    </recommendedName>
</protein>
<dbReference type="SUPFAM" id="SSF53474">
    <property type="entry name" value="alpha/beta-Hydrolases"/>
    <property type="match status" value="1"/>
</dbReference>
<sequence length="499" mass="53726">VPLDWADETVGTTKVAFVKYTSQNESAEDLVLNFGGPGGSGVATLLNIAPLLTEVFGPDVNLISFDPRGVNNTGPALDCFPNDPATKAIFESQYYRIIADTPDNMATQFYLAESFGHWCNSAIGGPNGTAKYVNTPAVAHDMLAFTELAHATRGKPKEDAKLWFAGFSYGGVLGTTFAAMFPERIGRFILDGVVDGEDYYGGSWSKSLIDTDKVVDGLISSCLAAGREACPLYEDSFEAIEYRLSNILTKLKRHPIPVWDPAVVDAPALATYADWSNVLLLATNFPLASYPKIVQILVDLERGRGESLIASKKMVLGAHYNEEARYNSVQGYTMIGCVDAGGRHNVSSLDDFRDYATFLKTQSKYTGEAWAVTSATCRALDVMPPTSGQFTGQLPPSANKTSAPILFIGNRADPVTPLVGAQCIDCNNSTRRASTFFPDSGLVEIDGIGHTSLGAPSECAFKEMRKYLSGASPLPLVICTPDEVPFQSKLEGLALLTEI</sequence>
<evidence type="ECO:0000313" key="4">
    <source>
        <dbReference type="EMBL" id="CAH0045777.1"/>
    </source>
</evidence>
<keyword evidence="5" id="KW-1185">Reference proteome</keyword>
<accession>A0A9N9YZ77</accession>
<dbReference type="InterPro" id="IPR051601">
    <property type="entry name" value="Serine_prot/Carboxylest_S33"/>
</dbReference>
<dbReference type="OrthoDB" id="425534at2759"/>
<dbReference type="EMBL" id="CABFOC020000013">
    <property type="protein sequence ID" value="CAH0045777.1"/>
    <property type="molecule type" value="Genomic_DNA"/>
</dbReference>
<dbReference type="Pfam" id="PF08386">
    <property type="entry name" value="Abhydrolase_4"/>
    <property type="match status" value="1"/>
</dbReference>
<dbReference type="AlphaFoldDB" id="A0A9N9YZ77"/>
<dbReference type="PANTHER" id="PTHR43248:SF25">
    <property type="entry name" value="AB HYDROLASE-1 DOMAIN-CONTAINING PROTEIN-RELATED"/>
    <property type="match status" value="1"/>
</dbReference>
<dbReference type="Gene3D" id="3.40.50.1820">
    <property type="entry name" value="alpha/beta hydrolase"/>
    <property type="match status" value="1"/>
</dbReference>
<organism evidence="4 5">
    <name type="scientific">Clonostachys solani</name>
    <dbReference type="NCBI Taxonomy" id="160281"/>
    <lineage>
        <taxon>Eukaryota</taxon>
        <taxon>Fungi</taxon>
        <taxon>Dikarya</taxon>
        <taxon>Ascomycota</taxon>
        <taxon>Pezizomycotina</taxon>
        <taxon>Sordariomycetes</taxon>
        <taxon>Hypocreomycetidae</taxon>
        <taxon>Hypocreales</taxon>
        <taxon>Bionectriaceae</taxon>
        <taxon>Clonostachys</taxon>
    </lineage>
</organism>
<feature type="non-terminal residue" evidence="4">
    <location>
        <position position="499"/>
    </location>
</feature>
<gene>
    <name evidence="4" type="ORF">CSOL1703_00012408</name>
</gene>
<name>A0A9N9YZ77_9HYPO</name>
<dbReference type="InterPro" id="IPR013595">
    <property type="entry name" value="Pept_S33_TAP-like_C"/>
</dbReference>
<evidence type="ECO:0000259" key="3">
    <source>
        <dbReference type="Pfam" id="PF08386"/>
    </source>
</evidence>
<comment type="caution">
    <text evidence="4">The sequence shown here is derived from an EMBL/GenBank/DDBJ whole genome shotgun (WGS) entry which is preliminary data.</text>
</comment>
<keyword evidence="2" id="KW-0378">Hydrolase</keyword>
<comment type="similarity">
    <text evidence="1">Belongs to the peptidase S33 family.</text>
</comment>
<dbReference type="GO" id="GO:0016787">
    <property type="term" value="F:hydrolase activity"/>
    <property type="evidence" value="ECO:0007669"/>
    <property type="project" value="UniProtKB-KW"/>
</dbReference>
<dbReference type="InterPro" id="IPR029058">
    <property type="entry name" value="AB_hydrolase_fold"/>
</dbReference>
<reference evidence="4" key="1">
    <citation type="submission" date="2021-10" db="EMBL/GenBank/DDBJ databases">
        <authorList>
            <person name="Piombo E."/>
        </authorList>
    </citation>
    <scope>NUCLEOTIDE SEQUENCE</scope>
</reference>
<dbReference type="Proteomes" id="UP000775872">
    <property type="component" value="Unassembled WGS sequence"/>
</dbReference>
<proteinExistence type="inferred from homology"/>
<evidence type="ECO:0000313" key="5">
    <source>
        <dbReference type="Proteomes" id="UP000775872"/>
    </source>
</evidence>
<evidence type="ECO:0000256" key="1">
    <source>
        <dbReference type="ARBA" id="ARBA00010088"/>
    </source>
</evidence>
<feature type="domain" description="Peptidase S33 tripeptidyl aminopeptidase-like C-terminal" evidence="3">
    <location>
        <begin position="364"/>
        <end position="469"/>
    </location>
</feature>